<dbReference type="Pfam" id="PF13086">
    <property type="entry name" value="AAA_11"/>
    <property type="match status" value="1"/>
</dbReference>
<dbReference type="PANTHER" id="PTHR10887">
    <property type="entry name" value="DNA2/NAM7 HELICASE FAMILY"/>
    <property type="match status" value="1"/>
</dbReference>
<dbReference type="InterPro" id="IPR041677">
    <property type="entry name" value="DNA2/NAM7_AAA_11"/>
</dbReference>
<dbReference type="GO" id="GO:0003723">
    <property type="term" value="F:RNA binding"/>
    <property type="evidence" value="ECO:0000318"/>
    <property type="project" value="GO_Central"/>
</dbReference>
<feature type="compositionally biased region" description="Gly residues" evidence="1">
    <location>
        <begin position="158"/>
        <end position="177"/>
    </location>
</feature>
<protein>
    <recommendedName>
        <fullName evidence="6">DNA2/NAM7 helicase-like C-terminal domain-containing protein</fullName>
    </recommendedName>
</protein>
<dbReference type="SUPFAM" id="SSF52540">
    <property type="entry name" value="P-loop containing nucleoside triphosphate hydrolases"/>
    <property type="match status" value="1"/>
</dbReference>
<dbReference type="Gene3D" id="3.90.70.10">
    <property type="entry name" value="Cysteine proteinases"/>
    <property type="match status" value="1"/>
</dbReference>
<feature type="compositionally biased region" description="Gly residues" evidence="1">
    <location>
        <begin position="193"/>
        <end position="213"/>
    </location>
</feature>
<dbReference type="GO" id="GO:0004386">
    <property type="term" value="F:helicase activity"/>
    <property type="evidence" value="ECO:0007669"/>
    <property type="project" value="InterPro"/>
</dbReference>
<dbReference type="Pfam" id="PF13087">
    <property type="entry name" value="AAA_12"/>
    <property type="match status" value="1"/>
</dbReference>
<feature type="compositionally biased region" description="Polar residues" evidence="1">
    <location>
        <begin position="178"/>
        <end position="187"/>
    </location>
</feature>
<dbReference type="Gramene" id="TraesROB_scaffold_085160_01G000100.1">
    <property type="protein sequence ID" value="TraesROB_scaffold_085160_01G000100.1"/>
    <property type="gene ID" value="TraesROB_scaffold_085160_01G000100"/>
</dbReference>
<evidence type="ECO:0000259" key="2">
    <source>
        <dbReference type="Pfam" id="PF13086"/>
    </source>
</evidence>
<reference evidence="4" key="2">
    <citation type="submission" date="2018-10" db="UniProtKB">
        <authorList>
            <consortium name="EnsemblPlants"/>
        </authorList>
    </citation>
    <scope>IDENTIFICATION</scope>
</reference>
<feature type="compositionally biased region" description="Gly residues" evidence="1">
    <location>
        <begin position="87"/>
        <end position="103"/>
    </location>
</feature>
<keyword evidence="5" id="KW-1185">Reference proteome</keyword>
<dbReference type="EnsemblPlants" id="TraesCS3B02G124600.1">
    <property type="protein sequence ID" value="TraesCS3B02G124600.1"/>
    <property type="gene ID" value="TraesCS3B02G124600"/>
</dbReference>
<dbReference type="SUPFAM" id="SSF54001">
    <property type="entry name" value="Cysteine proteinases"/>
    <property type="match status" value="1"/>
</dbReference>
<evidence type="ECO:0000313" key="4">
    <source>
        <dbReference type="EnsemblPlants" id="TraesCS3B02G124600.1"/>
    </source>
</evidence>
<dbReference type="InterPro" id="IPR027417">
    <property type="entry name" value="P-loop_NTPase"/>
</dbReference>
<dbReference type="Gramene" id="TraesCS3B02G124600.1">
    <property type="protein sequence ID" value="TraesCS3B02G124600.1"/>
    <property type="gene ID" value="TraesCS3B02G124600"/>
</dbReference>
<dbReference type="PANTHER" id="PTHR10887:SF495">
    <property type="entry name" value="HELICASE SENATAXIN ISOFORM X1-RELATED"/>
    <property type="match status" value="1"/>
</dbReference>
<sequence length="1261" mass="138262">MDRHVGEGGGRRGGVGRRRKSGRGGRNAREAQRRGEGGRSGVDSHVGGPGGGEEGGGDGGGSKGGDLSGGEQRQMNPSSSEDAAGKPQGGGGGVEGSKGGDLPGGEQRQMNPSSSEDAAAKPQGGGGGVEGSKGGDLPGGEQRQMNPSSSEEAAAKPQGGGGGVEGGKGGDLPGGGEQCQTIPSSSEEAAGKPQGGGRGLDGSQGGSFTGGGQSMNSPASLKETILGWDVDDILADNQTLPEVPDFSDSVEEYMSAYSALLVQECRAAVKDALQNIHESSLPYIVKHILPTNSKSEIFLDVDLNLDAKGSWHVAREGDLFLFSTYSPQQEEFKYSYKHRSFGIASDISPHSKFHRGFKADSTKKLKNFRYATFLINLNGFLSAWKAMQVQENGNNCAGIRSIMKLPKLPSTDDPCCPQSVCLNNTVFGNLSGHQRIIASSVARAFQCKHGNIVKLLWGPPGSGKTLVITKVLRYLQQLSMRIFICVPSEDHVLSLLMLLEESEYKFNDLLVLDNLEGREITQKVRETCLQDRSLDFLCCIKMYGQLVHEMILLLNLEMFCTKKCDHKSVTRCGKTSLPVFKLQAFKNSFSTLVTGMRQCLLELKGRFSGMCLTNENVESIGNLLDTLEVLDNLLNHKIKDEKSVHQAFGLVTLAPSAAGFHEYPFAEELNSARVACLRAVETLKHSITLPKHFRERRDIENYCIQKCQVIVSSTCSNNRLLQLDTHQIDLLIVDGAANIKEYDLIVPLRLPIRHVWMSGTANKQPTTNKVAQDDGFSNNLFQRLSQLGFPMDRLTEQFLINPAVFQFPNEYLYEGKILGAQNDCSPSYSKEFESLILQNYLFMDVVKTGANADNDLTEESAILYILQQVLFKSWKGVNRKLNVAVVCLHSSRADAVKSRLINKHGTQEKINLHVKCASSLQGEMYDVVIMSALSTDNKKFVHDQHIISTITQARYCLWTLVYLLDAPRHDGVFTKLLTDATERGCFVKLSPVVSDQLDKKVSFAHLFGGNPAPRKVTIEFTWNGRPHNSKYILADLRDQKSSDTCTLQSALAAMESTKKFQYSKFKPPKDFEWILSDAHLRLEYKVTTKKDIGEEVDMPQRGCKRLDTGLHILKETGAIAHKPQQPEQVSPRRFKLKSYSRLEINENGGMSVAARAVVDGTFFLMHFKVSRNYFTLKPGQVYHFDANNAYLSPSFLIPASHAVMMIGSGDTHIYTELPSGDIQHEKSVHVNFQNSAGKLLGDDGFGKIGSSSVRGLYQLTI</sequence>
<dbReference type="Gramene" id="TraesWEE_scaffold_069185_01G000100.1">
    <property type="protein sequence ID" value="TraesWEE_scaffold_069185_01G000100.1"/>
    <property type="gene ID" value="TraesWEE_scaffold_069185_01G000100"/>
</dbReference>
<feature type="compositionally biased region" description="Basic and acidic residues" evidence="1">
    <location>
        <begin position="1"/>
        <end position="10"/>
    </location>
</feature>
<dbReference type="OrthoDB" id="6513042at2759"/>
<dbReference type="Gramene" id="TraesCLE_scaffold_067260_01G000100.1">
    <property type="protein sequence ID" value="TraesCLE_scaffold_067260_01G000100.1"/>
    <property type="gene ID" value="TraesCLE_scaffold_067260_01G000100"/>
</dbReference>
<dbReference type="Gramene" id="TraesCS3B03G0289400.1">
    <property type="protein sequence ID" value="TraesCS3B03G0289400.1.CDS"/>
    <property type="gene ID" value="TraesCS3B03G0289400"/>
</dbReference>
<feature type="domain" description="DNA2/NAM7 helicase-like C-terminal" evidence="3">
    <location>
        <begin position="777"/>
        <end position="959"/>
    </location>
</feature>
<dbReference type="STRING" id="4565.A0A3B6FIM4"/>
<organism evidence="4">
    <name type="scientific">Triticum aestivum</name>
    <name type="common">Wheat</name>
    <dbReference type="NCBI Taxonomy" id="4565"/>
    <lineage>
        <taxon>Eukaryota</taxon>
        <taxon>Viridiplantae</taxon>
        <taxon>Streptophyta</taxon>
        <taxon>Embryophyta</taxon>
        <taxon>Tracheophyta</taxon>
        <taxon>Spermatophyta</taxon>
        <taxon>Magnoliopsida</taxon>
        <taxon>Liliopsida</taxon>
        <taxon>Poales</taxon>
        <taxon>Poaceae</taxon>
        <taxon>BOP clade</taxon>
        <taxon>Pooideae</taxon>
        <taxon>Triticodae</taxon>
        <taxon>Triticeae</taxon>
        <taxon>Triticinae</taxon>
        <taxon>Triticum</taxon>
    </lineage>
</organism>
<evidence type="ECO:0000259" key="3">
    <source>
        <dbReference type="Pfam" id="PF13087"/>
    </source>
</evidence>
<feature type="compositionally biased region" description="Gly residues" evidence="1">
    <location>
        <begin position="47"/>
        <end position="68"/>
    </location>
</feature>
<name>A0A3B6FIM4_WHEAT</name>
<dbReference type="InterPro" id="IPR038765">
    <property type="entry name" value="Papain-like_cys_pep_sf"/>
</dbReference>
<evidence type="ECO:0008006" key="6">
    <source>
        <dbReference type="Google" id="ProtNLM"/>
    </source>
</evidence>
<dbReference type="OMA" id="GEQRQMN"/>
<dbReference type="Gramene" id="TraesRN3B0100286000.1">
    <property type="protein sequence ID" value="TraesRN3B0100286000.1"/>
    <property type="gene ID" value="TraesRN3B0100286000"/>
</dbReference>
<dbReference type="InterPro" id="IPR041679">
    <property type="entry name" value="DNA2/NAM7-like_C"/>
</dbReference>
<reference evidence="4" key="1">
    <citation type="submission" date="2018-08" db="EMBL/GenBank/DDBJ databases">
        <authorList>
            <person name="Rossello M."/>
        </authorList>
    </citation>
    <scope>NUCLEOTIDE SEQUENCE [LARGE SCALE GENOMIC DNA]</scope>
    <source>
        <strain evidence="4">cv. Chinese Spring</strain>
    </source>
</reference>
<feature type="domain" description="DNA2/NAM7 helicase helicase" evidence="2">
    <location>
        <begin position="442"/>
        <end position="759"/>
    </location>
</feature>
<dbReference type="InterPro" id="IPR045055">
    <property type="entry name" value="DNA2/NAM7-like"/>
</dbReference>
<gene>
    <name evidence="4" type="primary">LOC123068894</name>
</gene>
<feature type="compositionally biased region" description="Basic residues" evidence="1">
    <location>
        <begin position="14"/>
        <end position="23"/>
    </location>
</feature>
<dbReference type="AlphaFoldDB" id="A0A3B6FIM4"/>
<feature type="compositionally biased region" description="Gly residues" evidence="1">
    <location>
        <begin position="123"/>
        <end position="138"/>
    </location>
</feature>
<proteinExistence type="predicted"/>
<accession>A0A3B6FIM4</accession>
<evidence type="ECO:0000313" key="5">
    <source>
        <dbReference type="Proteomes" id="UP000019116"/>
    </source>
</evidence>
<evidence type="ECO:0000256" key="1">
    <source>
        <dbReference type="SAM" id="MobiDB-lite"/>
    </source>
</evidence>
<dbReference type="GeneID" id="123068894"/>
<feature type="compositionally biased region" description="Basic and acidic residues" evidence="1">
    <location>
        <begin position="27"/>
        <end position="37"/>
    </location>
</feature>
<dbReference type="Proteomes" id="UP000019116">
    <property type="component" value="Chromosome 3B"/>
</dbReference>
<feature type="region of interest" description="Disordered" evidence="1">
    <location>
        <begin position="1"/>
        <end position="219"/>
    </location>
</feature>
<dbReference type="Gramene" id="TraesCAD_scaffold_004369_01G000100.1">
    <property type="protein sequence ID" value="TraesCAD_scaffold_004369_01G000100.1"/>
    <property type="gene ID" value="TraesCAD_scaffold_004369_01G000100"/>
</dbReference>
<dbReference type="RefSeq" id="XP_044347512.1">
    <property type="nucleotide sequence ID" value="XM_044491577.1"/>
</dbReference>
<dbReference type="Gene3D" id="3.40.50.300">
    <property type="entry name" value="P-loop containing nucleotide triphosphate hydrolases"/>
    <property type="match status" value="2"/>
</dbReference>